<evidence type="ECO:0000313" key="3">
    <source>
        <dbReference type="Proteomes" id="UP001523392"/>
    </source>
</evidence>
<organism evidence="2 3">
    <name type="scientific">Siccirubricoccus soli</name>
    <dbReference type="NCBI Taxonomy" id="2899147"/>
    <lineage>
        <taxon>Bacteria</taxon>
        <taxon>Pseudomonadati</taxon>
        <taxon>Pseudomonadota</taxon>
        <taxon>Alphaproteobacteria</taxon>
        <taxon>Acetobacterales</taxon>
        <taxon>Roseomonadaceae</taxon>
        <taxon>Siccirubricoccus</taxon>
    </lineage>
</organism>
<dbReference type="CDD" id="cd08241">
    <property type="entry name" value="QOR1"/>
    <property type="match status" value="1"/>
</dbReference>
<dbReference type="RefSeq" id="WP_252951815.1">
    <property type="nucleotide sequence ID" value="NZ_JAFIRR010000016.1"/>
</dbReference>
<dbReference type="Gene3D" id="3.90.180.10">
    <property type="entry name" value="Medium-chain alcohol dehydrogenases, catalytic domain"/>
    <property type="match status" value="1"/>
</dbReference>
<comment type="caution">
    <text evidence="2">The sequence shown here is derived from an EMBL/GenBank/DDBJ whole genome shotgun (WGS) entry which is preliminary data.</text>
</comment>
<dbReference type="InterPro" id="IPR020843">
    <property type="entry name" value="ER"/>
</dbReference>
<dbReference type="Proteomes" id="UP001523392">
    <property type="component" value="Unassembled WGS sequence"/>
</dbReference>
<proteinExistence type="predicted"/>
<dbReference type="InterPro" id="IPR036291">
    <property type="entry name" value="NAD(P)-bd_dom_sf"/>
</dbReference>
<feature type="domain" description="Enoyl reductase (ER)" evidence="1">
    <location>
        <begin position="12"/>
        <end position="324"/>
    </location>
</feature>
<sequence>MPKAVLCRVLEGPAALRLEEVPPAGPPGPSEVRVRIHAAGLNFPDLLMAAGRYQFKPPLPFALGREAAGVVDAVGSGVTRCRTGDRVLLNLSHGAFAEEIVAPEHTVRLIPAPFTFAEAACFHVATATATNALLQRGQLAPGEMLLVHGAGGGVGLAAVEVGKLLGATVIAVAGGAEKLAVATAHGADHAIDHSREDFRERVREITEGRGADVVFDPVGGNTFDTSLRCMAFGGRILIVGFAGGRIQQIPGNQPLLKCISVVGVQALTHAERDPAVGEAYERWMYGHAAQGRLRPHISHSLPMARFAEALDLLASRQAIGRVALTMQN</sequence>
<dbReference type="PANTHER" id="PTHR43677:SF4">
    <property type="entry name" value="QUINONE OXIDOREDUCTASE-LIKE PROTEIN 2"/>
    <property type="match status" value="1"/>
</dbReference>
<dbReference type="InterPro" id="IPR013149">
    <property type="entry name" value="ADH-like_C"/>
</dbReference>
<reference evidence="2 3" key="1">
    <citation type="submission" date="2021-12" db="EMBL/GenBank/DDBJ databases">
        <title>Siccirubricoccus leaddurans sp. nov., a high concentration Zn2+ tolerance bacterium.</title>
        <authorList>
            <person name="Cao Y."/>
        </authorList>
    </citation>
    <scope>NUCLEOTIDE SEQUENCE [LARGE SCALE GENOMIC DNA]</scope>
    <source>
        <strain evidence="2 3">KC 17139</strain>
    </source>
</reference>
<dbReference type="Gene3D" id="3.40.50.720">
    <property type="entry name" value="NAD(P)-binding Rossmann-like Domain"/>
    <property type="match status" value="1"/>
</dbReference>
<dbReference type="EMBL" id="JAFIRR010000016">
    <property type="protein sequence ID" value="MCO6415219.1"/>
    <property type="molecule type" value="Genomic_DNA"/>
</dbReference>
<evidence type="ECO:0000259" key="1">
    <source>
        <dbReference type="SMART" id="SM00829"/>
    </source>
</evidence>
<accession>A0ABT1D001</accession>
<dbReference type="SMART" id="SM00829">
    <property type="entry name" value="PKS_ER"/>
    <property type="match status" value="1"/>
</dbReference>
<dbReference type="Pfam" id="PF00107">
    <property type="entry name" value="ADH_zinc_N"/>
    <property type="match status" value="1"/>
</dbReference>
<evidence type="ECO:0000313" key="2">
    <source>
        <dbReference type="EMBL" id="MCO6415219.1"/>
    </source>
</evidence>
<protein>
    <submittedName>
        <fullName evidence="2">NADPH:quinone oxidoreductase family protein</fullName>
    </submittedName>
</protein>
<dbReference type="SUPFAM" id="SSF50129">
    <property type="entry name" value="GroES-like"/>
    <property type="match status" value="1"/>
</dbReference>
<dbReference type="InterPro" id="IPR011032">
    <property type="entry name" value="GroES-like_sf"/>
</dbReference>
<dbReference type="InterPro" id="IPR051397">
    <property type="entry name" value="Zn-ADH-like_protein"/>
</dbReference>
<dbReference type="Pfam" id="PF08240">
    <property type="entry name" value="ADH_N"/>
    <property type="match status" value="1"/>
</dbReference>
<dbReference type="SUPFAM" id="SSF51735">
    <property type="entry name" value="NAD(P)-binding Rossmann-fold domains"/>
    <property type="match status" value="1"/>
</dbReference>
<name>A0ABT1D001_9PROT</name>
<keyword evidence="3" id="KW-1185">Reference proteome</keyword>
<dbReference type="InterPro" id="IPR013154">
    <property type="entry name" value="ADH-like_N"/>
</dbReference>
<gene>
    <name evidence="2" type="ORF">JYK14_03385</name>
</gene>
<dbReference type="PANTHER" id="PTHR43677">
    <property type="entry name" value="SHORT-CHAIN DEHYDROGENASE/REDUCTASE"/>
    <property type="match status" value="1"/>
</dbReference>